<dbReference type="EMBL" id="CAJVPS010043474">
    <property type="protein sequence ID" value="CAG8755887.1"/>
    <property type="molecule type" value="Genomic_DNA"/>
</dbReference>
<reference evidence="1" key="1">
    <citation type="submission" date="2021-06" db="EMBL/GenBank/DDBJ databases">
        <authorList>
            <person name="Kallberg Y."/>
            <person name="Tangrot J."/>
            <person name="Rosling A."/>
        </authorList>
    </citation>
    <scope>NUCLEOTIDE SEQUENCE</scope>
    <source>
        <strain evidence="1">FL130A</strain>
    </source>
</reference>
<accession>A0A9N9IYV7</accession>
<dbReference type="AlphaFoldDB" id="A0A9N9IYV7"/>
<dbReference type="Proteomes" id="UP000789508">
    <property type="component" value="Unassembled WGS sequence"/>
</dbReference>
<evidence type="ECO:0000313" key="2">
    <source>
        <dbReference type="Proteomes" id="UP000789508"/>
    </source>
</evidence>
<keyword evidence="2" id="KW-1185">Reference proteome</keyword>
<gene>
    <name evidence="1" type="ORF">ALEPTO_LOCUS13479</name>
</gene>
<comment type="caution">
    <text evidence="1">The sequence shown here is derived from an EMBL/GenBank/DDBJ whole genome shotgun (WGS) entry which is preliminary data.</text>
</comment>
<name>A0A9N9IYV7_9GLOM</name>
<protein>
    <submittedName>
        <fullName evidence="1">6745_t:CDS:1</fullName>
    </submittedName>
</protein>
<sequence length="45" mass="5170">MDGKISPILLEKGEIIDCYLPQFLPLEYYDGTEIRPIPTRMTELG</sequence>
<proteinExistence type="predicted"/>
<feature type="non-terminal residue" evidence="1">
    <location>
        <position position="1"/>
    </location>
</feature>
<organism evidence="1 2">
    <name type="scientific">Ambispora leptoticha</name>
    <dbReference type="NCBI Taxonomy" id="144679"/>
    <lineage>
        <taxon>Eukaryota</taxon>
        <taxon>Fungi</taxon>
        <taxon>Fungi incertae sedis</taxon>
        <taxon>Mucoromycota</taxon>
        <taxon>Glomeromycotina</taxon>
        <taxon>Glomeromycetes</taxon>
        <taxon>Archaeosporales</taxon>
        <taxon>Ambisporaceae</taxon>
        <taxon>Ambispora</taxon>
    </lineage>
</organism>
<evidence type="ECO:0000313" key="1">
    <source>
        <dbReference type="EMBL" id="CAG8755887.1"/>
    </source>
</evidence>